<comment type="similarity">
    <text evidence="8">Belongs to the 4Fe4S bacterial-type ferredoxin family. RnfC subfamily.</text>
</comment>
<dbReference type="HAMAP" id="MF_00461">
    <property type="entry name" value="RsxC_RnfC"/>
    <property type="match status" value="1"/>
</dbReference>
<dbReference type="PROSITE" id="PS51379">
    <property type="entry name" value="4FE4S_FER_2"/>
    <property type="match status" value="2"/>
</dbReference>
<keyword evidence="7 8" id="KW-0411">Iron-sulfur</keyword>
<evidence type="ECO:0000256" key="6">
    <source>
        <dbReference type="ARBA" id="ARBA00023004"/>
    </source>
</evidence>
<dbReference type="Pfam" id="PF01512">
    <property type="entry name" value="Complex1_51K"/>
    <property type="match status" value="1"/>
</dbReference>
<feature type="binding site" evidence="8">
    <location>
        <position position="402"/>
    </location>
    <ligand>
        <name>[4Fe-4S] cluster</name>
        <dbReference type="ChEBI" id="CHEBI:49883"/>
        <label>2</label>
    </ligand>
</feature>
<feature type="binding site" evidence="8">
    <location>
        <position position="366"/>
    </location>
    <ligand>
        <name>[4Fe-4S] cluster</name>
        <dbReference type="ChEBI" id="CHEBI:49883"/>
        <label>1</label>
    </ligand>
</feature>
<dbReference type="Pfam" id="PF12838">
    <property type="entry name" value="Fer4_7"/>
    <property type="match status" value="1"/>
</dbReference>
<accession>A0A6N2RMB3</accession>
<dbReference type="PANTHER" id="PTHR43034">
    <property type="entry name" value="ION-TRANSLOCATING OXIDOREDUCTASE COMPLEX SUBUNIT C"/>
    <property type="match status" value="1"/>
</dbReference>
<proteinExistence type="inferred from homology"/>
<feature type="binding site" evidence="8">
    <location>
        <position position="412"/>
    </location>
    <ligand>
        <name>[4Fe-4S] cluster</name>
        <dbReference type="ChEBI" id="CHEBI:49883"/>
        <label>1</label>
    </ligand>
</feature>
<dbReference type="InterPro" id="IPR010208">
    <property type="entry name" value="Ion_transpt_RnfC/RsxC"/>
</dbReference>
<dbReference type="NCBIfam" id="NF003454">
    <property type="entry name" value="PRK05035.1"/>
    <property type="match status" value="1"/>
</dbReference>
<dbReference type="InterPro" id="IPR011538">
    <property type="entry name" value="Nuo51_FMN-bd"/>
</dbReference>
<keyword evidence="1 8" id="KW-0813">Transport</keyword>
<dbReference type="EC" id="7.-.-.-" evidence="8"/>
<reference evidence="10" key="1">
    <citation type="submission" date="2019-11" db="EMBL/GenBank/DDBJ databases">
        <authorList>
            <person name="Feng L."/>
        </authorList>
    </citation>
    <scope>NUCLEOTIDE SEQUENCE</scope>
    <source>
        <strain evidence="10">AundefinedLFYP135</strain>
    </source>
</reference>
<dbReference type="GO" id="GO:0051539">
    <property type="term" value="F:4 iron, 4 sulfur cluster binding"/>
    <property type="evidence" value="ECO:0007669"/>
    <property type="project" value="UniProtKB-KW"/>
</dbReference>
<keyword evidence="2 8" id="KW-0004">4Fe-4S</keyword>
<evidence type="ECO:0000256" key="7">
    <source>
        <dbReference type="ARBA" id="ARBA00023014"/>
    </source>
</evidence>
<dbReference type="GO" id="GO:0046872">
    <property type="term" value="F:metal ion binding"/>
    <property type="evidence" value="ECO:0007669"/>
    <property type="project" value="UniProtKB-KW"/>
</dbReference>
<comment type="cofactor">
    <cofactor evidence="8">
        <name>[4Fe-4S] cluster</name>
        <dbReference type="ChEBI" id="CHEBI:49883"/>
    </cofactor>
    <text evidence="8">Binds 2 [4Fe-4S] clusters per subunit.</text>
</comment>
<sequence>MSKLKSLHGVKVKHFKNTEDCSTEILPIPDRVVISMSQHIGKPCDPTVKITDLVKVGQVIGTSDAFISAPIHSSVSGKVVAVDEILMSNGQKTKAVTIETDKLQEVDESVVPPSVNSFEEFIQAVKASGLVGLGGAGFPTYVKLSPKNLSEVDTLCINAAECEPYITSDYRTIMEDAEDVLNGARQVQKYLDLKKVIIGVEDNKPKAIALLKEMTAGDASIEVASLPAKYPQGAEKVLIYHTTGRVVPEGKLPADVGVIVMNVASVAFLSKYLKTGMPLTTKRVTVDGSAIAEPKNLLVPIGTPIQNLIDFCGGFKTEPGKVLMGGPMMGIAVNRLDYPVLKNNNAILAFDEKDSREPEETPCIRCGRCVNACPFNLMPASIEKAFKAGNVDALRELKVNLCMECGCCAFACPAKRRLVMTNRLAKKMLTQKK</sequence>
<protein>
    <recommendedName>
        <fullName evidence="8">Ion-translocating oxidoreductase complex subunit C</fullName>
        <ecNumber evidence="8">7.-.-.-</ecNumber>
    </recommendedName>
    <alternativeName>
        <fullName evidence="8">Rnf electron transport complex subunit C</fullName>
    </alternativeName>
</protein>
<keyword evidence="8" id="KW-1003">Cell membrane</keyword>
<evidence type="ECO:0000256" key="1">
    <source>
        <dbReference type="ARBA" id="ARBA00022448"/>
    </source>
</evidence>
<evidence type="ECO:0000313" key="10">
    <source>
        <dbReference type="EMBL" id="VYS81449.1"/>
    </source>
</evidence>
<dbReference type="EMBL" id="CACRSL010000003">
    <property type="protein sequence ID" value="VYS81449.1"/>
    <property type="molecule type" value="Genomic_DNA"/>
</dbReference>
<keyword evidence="4 8" id="KW-0677">Repeat</keyword>
<feature type="binding site" evidence="8">
    <location>
        <position position="369"/>
    </location>
    <ligand>
        <name>[4Fe-4S] cluster</name>
        <dbReference type="ChEBI" id="CHEBI:49883"/>
        <label>1</label>
    </ligand>
</feature>
<dbReference type="GO" id="GO:0022900">
    <property type="term" value="P:electron transport chain"/>
    <property type="evidence" value="ECO:0007669"/>
    <property type="project" value="UniProtKB-UniRule"/>
</dbReference>
<keyword evidence="5 8" id="KW-0249">Electron transport</keyword>
<evidence type="ECO:0000256" key="3">
    <source>
        <dbReference type="ARBA" id="ARBA00022723"/>
    </source>
</evidence>
<dbReference type="AlphaFoldDB" id="A0A6N2RMB3"/>
<dbReference type="Gene3D" id="3.10.20.600">
    <property type="match status" value="1"/>
</dbReference>
<feature type="binding site" evidence="8">
    <location>
        <position position="408"/>
    </location>
    <ligand>
        <name>[4Fe-4S] cluster</name>
        <dbReference type="ChEBI" id="CHEBI:49883"/>
        <label>2</label>
    </ligand>
</feature>
<dbReference type="PROSITE" id="PS00198">
    <property type="entry name" value="4FE4S_FER_1"/>
    <property type="match status" value="1"/>
</dbReference>
<evidence type="ECO:0000256" key="4">
    <source>
        <dbReference type="ARBA" id="ARBA00022737"/>
    </source>
</evidence>
<dbReference type="SUPFAM" id="SSF142019">
    <property type="entry name" value="Nqo1 FMN-binding domain-like"/>
    <property type="match status" value="1"/>
</dbReference>
<evidence type="ECO:0000256" key="2">
    <source>
        <dbReference type="ARBA" id="ARBA00022485"/>
    </source>
</evidence>
<keyword evidence="6 8" id="KW-0408">Iron</keyword>
<dbReference type="NCBIfam" id="TIGR01945">
    <property type="entry name" value="rnfC"/>
    <property type="match status" value="1"/>
</dbReference>
<dbReference type="Pfam" id="PF13375">
    <property type="entry name" value="RnfC_N"/>
    <property type="match status" value="1"/>
</dbReference>
<comment type="subcellular location">
    <subcellularLocation>
        <location evidence="8">Cell membrane</location>
        <topology evidence="8">Peripheral membrane protein</topology>
    </subcellularLocation>
</comment>
<keyword evidence="8" id="KW-1278">Translocase</keyword>
<comment type="subunit">
    <text evidence="8">The complex is composed of six subunits: RnfA, RnfB, RnfC, RnfD, RnfE and RnfG.</text>
</comment>
<keyword evidence="8" id="KW-0472">Membrane</keyword>
<dbReference type="InterPro" id="IPR017896">
    <property type="entry name" value="4Fe4S_Fe-S-bd"/>
</dbReference>
<dbReference type="GO" id="GO:0005886">
    <property type="term" value="C:plasma membrane"/>
    <property type="evidence" value="ECO:0007669"/>
    <property type="project" value="UniProtKB-SubCell"/>
</dbReference>
<evidence type="ECO:0000259" key="9">
    <source>
        <dbReference type="PROSITE" id="PS51379"/>
    </source>
</evidence>
<feature type="binding site" evidence="8">
    <location>
        <position position="363"/>
    </location>
    <ligand>
        <name>[4Fe-4S] cluster</name>
        <dbReference type="ChEBI" id="CHEBI:49883"/>
        <label>1</label>
    </ligand>
</feature>
<feature type="binding site" evidence="8">
    <location>
        <position position="373"/>
    </location>
    <ligand>
        <name>[4Fe-4S] cluster</name>
        <dbReference type="ChEBI" id="CHEBI:49883"/>
        <label>2</label>
    </ligand>
</feature>
<dbReference type="InterPro" id="IPR037225">
    <property type="entry name" value="Nuo51_FMN-bd_sf"/>
</dbReference>
<dbReference type="PANTHER" id="PTHR43034:SF2">
    <property type="entry name" value="ION-TRANSLOCATING OXIDOREDUCTASE COMPLEX SUBUNIT C"/>
    <property type="match status" value="1"/>
</dbReference>
<dbReference type="InterPro" id="IPR026902">
    <property type="entry name" value="RnfC_N"/>
</dbReference>
<evidence type="ECO:0000256" key="5">
    <source>
        <dbReference type="ARBA" id="ARBA00022982"/>
    </source>
</evidence>
<keyword evidence="3 8" id="KW-0479">Metal-binding</keyword>
<dbReference type="Pfam" id="PF10531">
    <property type="entry name" value="SLBB"/>
    <property type="match status" value="1"/>
</dbReference>
<gene>
    <name evidence="10" type="primary">rnfC_2</name>
    <name evidence="8" type="synonym">rnfC</name>
    <name evidence="10" type="ORF">AULFYP135_00477</name>
</gene>
<feature type="domain" description="4Fe-4S ferredoxin-type" evidence="9">
    <location>
        <begin position="393"/>
        <end position="423"/>
    </location>
</feature>
<evidence type="ECO:0000256" key="8">
    <source>
        <dbReference type="HAMAP-Rule" id="MF_00461"/>
    </source>
</evidence>
<comment type="function">
    <text evidence="8">Part of a membrane-bound complex that couples electron transfer with translocation of ions across the membrane.</text>
</comment>
<organism evidence="10">
    <name type="scientific">uncultured Anaerotruncus sp</name>
    <dbReference type="NCBI Taxonomy" id="905011"/>
    <lineage>
        <taxon>Bacteria</taxon>
        <taxon>Bacillati</taxon>
        <taxon>Bacillota</taxon>
        <taxon>Clostridia</taxon>
        <taxon>Eubacteriales</taxon>
        <taxon>Oscillospiraceae</taxon>
        <taxon>Anaerotruncus</taxon>
        <taxon>environmental samples</taxon>
    </lineage>
</organism>
<dbReference type="SUPFAM" id="SSF46548">
    <property type="entry name" value="alpha-helical ferredoxin"/>
    <property type="match status" value="1"/>
</dbReference>
<dbReference type="Gene3D" id="3.30.70.20">
    <property type="match status" value="1"/>
</dbReference>
<feature type="domain" description="4Fe-4S ferredoxin-type" evidence="9">
    <location>
        <begin position="352"/>
        <end position="383"/>
    </location>
</feature>
<feature type="binding site" evidence="8">
    <location>
        <position position="405"/>
    </location>
    <ligand>
        <name>[4Fe-4S] cluster</name>
        <dbReference type="ChEBI" id="CHEBI:49883"/>
        <label>2</label>
    </ligand>
</feature>
<dbReference type="Gene3D" id="3.40.50.11540">
    <property type="entry name" value="NADH-ubiquinone oxidoreductase 51kDa subunit"/>
    <property type="match status" value="1"/>
</dbReference>
<dbReference type="InterPro" id="IPR017900">
    <property type="entry name" value="4Fe4S_Fe_S_CS"/>
</dbReference>
<dbReference type="InterPro" id="IPR019554">
    <property type="entry name" value="Soluble_ligand-bd"/>
</dbReference>
<dbReference type="GO" id="GO:0009055">
    <property type="term" value="F:electron transfer activity"/>
    <property type="evidence" value="ECO:0007669"/>
    <property type="project" value="InterPro"/>
</dbReference>
<name>A0A6N2RMB3_9FIRM</name>